<feature type="domain" description="N-acetyltransferase" evidence="4">
    <location>
        <begin position="13"/>
        <end position="178"/>
    </location>
</feature>
<keyword evidence="1" id="KW-0808">Transferase</keyword>
<organism evidence="5 6">
    <name type="scientific">Candidatus Pelethenecus faecipullorum</name>
    <dbReference type="NCBI Taxonomy" id="2840900"/>
    <lineage>
        <taxon>Bacteria</taxon>
        <taxon>Bacillati</taxon>
        <taxon>Mycoplasmatota</taxon>
        <taxon>Mollicutes</taxon>
        <taxon>Candidatus Pelethenecus</taxon>
    </lineage>
</organism>
<dbReference type="AlphaFoldDB" id="A0A9D1GQS2"/>
<evidence type="ECO:0000313" key="6">
    <source>
        <dbReference type="Proteomes" id="UP000886758"/>
    </source>
</evidence>
<evidence type="ECO:0000259" key="4">
    <source>
        <dbReference type="PROSITE" id="PS51186"/>
    </source>
</evidence>
<evidence type="ECO:0000313" key="5">
    <source>
        <dbReference type="EMBL" id="HIT49753.1"/>
    </source>
</evidence>
<name>A0A9D1GQS2_9MOLU</name>
<proteinExistence type="inferred from homology"/>
<reference evidence="5" key="2">
    <citation type="journal article" date="2021" name="PeerJ">
        <title>Extensive microbial diversity within the chicken gut microbiome revealed by metagenomics and culture.</title>
        <authorList>
            <person name="Gilroy R."/>
            <person name="Ravi A."/>
            <person name="Getino M."/>
            <person name="Pursley I."/>
            <person name="Horton D.L."/>
            <person name="Alikhan N.F."/>
            <person name="Baker D."/>
            <person name="Gharbi K."/>
            <person name="Hall N."/>
            <person name="Watson M."/>
            <person name="Adriaenssens E.M."/>
            <person name="Foster-Nyarko E."/>
            <person name="Jarju S."/>
            <person name="Secka A."/>
            <person name="Antonio M."/>
            <person name="Oren A."/>
            <person name="Chaudhuri R.R."/>
            <person name="La Ragione R."/>
            <person name="Hildebrand F."/>
            <person name="Pallen M.J."/>
        </authorList>
    </citation>
    <scope>NUCLEOTIDE SEQUENCE</scope>
    <source>
        <strain evidence="5">ChiW17-6978</strain>
    </source>
</reference>
<protein>
    <submittedName>
        <fullName evidence="5">GNAT family N-acetyltransferase</fullName>
    </submittedName>
</protein>
<comment type="caution">
    <text evidence="5">The sequence shown here is derived from an EMBL/GenBank/DDBJ whole genome shotgun (WGS) entry which is preliminary data.</text>
</comment>
<reference evidence="5" key="1">
    <citation type="submission" date="2020-10" db="EMBL/GenBank/DDBJ databases">
        <authorList>
            <person name="Gilroy R."/>
        </authorList>
    </citation>
    <scope>NUCLEOTIDE SEQUENCE</scope>
    <source>
        <strain evidence="5">ChiW17-6978</strain>
    </source>
</reference>
<dbReference type="PROSITE" id="PS51186">
    <property type="entry name" value="GNAT"/>
    <property type="match status" value="1"/>
</dbReference>
<evidence type="ECO:0000256" key="2">
    <source>
        <dbReference type="ARBA" id="ARBA00023315"/>
    </source>
</evidence>
<dbReference type="GO" id="GO:0005737">
    <property type="term" value="C:cytoplasm"/>
    <property type="evidence" value="ECO:0007669"/>
    <property type="project" value="TreeGrafter"/>
</dbReference>
<evidence type="ECO:0000256" key="1">
    <source>
        <dbReference type="ARBA" id="ARBA00022679"/>
    </source>
</evidence>
<dbReference type="Gene3D" id="3.40.630.30">
    <property type="match status" value="1"/>
</dbReference>
<dbReference type="EMBL" id="DVLF01000062">
    <property type="protein sequence ID" value="HIT49753.1"/>
    <property type="molecule type" value="Genomic_DNA"/>
</dbReference>
<dbReference type="SUPFAM" id="SSF55729">
    <property type="entry name" value="Acyl-CoA N-acyltransferases (Nat)"/>
    <property type="match status" value="1"/>
</dbReference>
<dbReference type="Proteomes" id="UP000886758">
    <property type="component" value="Unassembled WGS sequence"/>
</dbReference>
<comment type="similarity">
    <text evidence="3">Belongs to the acetyltransferase family. RimJ subfamily.</text>
</comment>
<dbReference type="GO" id="GO:0008999">
    <property type="term" value="F:protein-N-terminal-alanine acetyltransferase activity"/>
    <property type="evidence" value="ECO:0007669"/>
    <property type="project" value="TreeGrafter"/>
</dbReference>
<dbReference type="CDD" id="cd04301">
    <property type="entry name" value="NAT_SF"/>
    <property type="match status" value="1"/>
</dbReference>
<dbReference type="Pfam" id="PF13302">
    <property type="entry name" value="Acetyltransf_3"/>
    <property type="match status" value="1"/>
</dbReference>
<gene>
    <name evidence="5" type="ORF">IAD46_01870</name>
</gene>
<keyword evidence="2" id="KW-0012">Acyltransferase</keyword>
<sequence>MKTYLPDLNLGRYYLRTICEADYMDYFEIGRDLLTVKKLSWGPFHRPKEALYAIREFFLKRPLNGLPEGYAIVDTENDGKMIGVIDFHTYYPAIETAEIGYLLHRDYWNQGIMTRCLKEVTKIGFYHLELEKIIIGHTLDNPASKQVILKCGYHYEYQSIVKMKEEEKIAMYYSLYRYEYERM</sequence>
<dbReference type="InterPro" id="IPR016181">
    <property type="entry name" value="Acyl_CoA_acyltransferase"/>
</dbReference>
<dbReference type="PANTHER" id="PTHR43792">
    <property type="entry name" value="GNAT FAMILY, PUTATIVE (AFU_ORTHOLOGUE AFUA_3G00765)-RELATED-RELATED"/>
    <property type="match status" value="1"/>
</dbReference>
<evidence type="ECO:0000256" key="3">
    <source>
        <dbReference type="ARBA" id="ARBA00038502"/>
    </source>
</evidence>
<dbReference type="InterPro" id="IPR051531">
    <property type="entry name" value="N-acetyltransferase"/>
</dbReference>
<dbReference type="PANTHER" id="PTHR43792:SF8">
    <property type="entry name" value="[RIBOSOMAL PROTEIN US5]-ALANINE N-ACETYLTRANSFERASE"/>
    <property type="match status" value="1"/>
</dbReference>
<dbReference type="InterPro" id="IPR000182">
    <property type="entry name" value="GNAT_dom"/>
</dbReference>
<accession>A0A9D1GQS2</accession>